<dbReference type="InterPro" id="IPR020557">
    <property type="entry name" value="Fumarate_lyase_CS"/>
</dbReference>
<dbReference type="InterPro" id="IPR051546">
    <property type="entry name" value="Aspartate_Ammonia-Lyase"/>
</dbReference>
<dbReference type="Gene3D" id="1.10.275.10">
    <property type="entry name" value="Fumarase/aspartase (N-terminal domain)"/>
    <property type="match status" value="1"/>
</dbReference>
<dbReference type="EMBL" id="JAPDPJ010000010">
    <property type="protein sequence ID" value="MCW3786107.1"/>
    <property type="molecule type" value="Genomic_DNA"/>
</dbReference>
<dbReference type="InterPro" id="IPR008948">
    <property type="entry name" value="L-Aspartase-like"/>
</dbReference>
<dbReference type="PRINTS" id="PR00149">
    <property type="entry name" value="FUMRATELYASE"/>
</dbReference>
<dbReference type="PANTHER" id="PTHR42696:SF2">
    <property type="entry name" value="ASPARTATE AMMONIA-LYASE"/>
    <property type="match status" value="1"/>
</dbReference>
<dbReference type="GO" id="GO:0006099">
    <property type="term" value="P:tricarboxylic acid cycle"/>
    <property type="evidence" value="ECO:0007669"/>
    <property type="project" value="InterPro"/>
</dbReference>
<dbReference type="Gene3D" id="1.10.40.30">
    <property type="entry name" value="Fumarase/aspartase (C-terminal domain)"/>
    <property type="match status" value="1"/>
</dbReference>
<comment type="caution">
    <text evidence="4">The sequence shown here is derived from an EMBL/GenBank/DDBJ whole genome shotgun (WGS) entry which is preliminary data.</text>
</comment>
<dbReference type="Pfam" id="PF00206">
    <property type="entry name" value="Lyase_1"/>
    <property type="match status" value="1"/>
</dbReference>
<feature type="domain" description="Fumarate lyase N-terminal" evidence="2">
    <location>
        <begin position="46"/>
        <end position="347"/>
    </location>
</feature>
<sequence length="479" mass="53738">MRTEKDFIGSVEIPKEALYGIHSVRAKNNFPDNTSFFIEWYKAIGIVKQACYETYTKFKQAASSKYADKNISFINDDILEVMNEAAIEVSQGKHFDHFIVPAIQGGAGTSINLNINEIITNVSLVKLNEQPGNYNMVDPFEHANVFQSTNDVIPTALKVAVISLFKELDELINEVLQSLEAVEAKTRNHLRQAYTQMQSAVPSSYDKLFSSYNNALSRDWWRVSKCFERIKEVNLGGGAIGTGISIPSYFIMEVVNQLQRLTGLPITRSENLSDTTANLDTFVEVHATLKSHAVNLEKMVSDLRLMSSDLFINRELFIPKKQVGSSIMPGKVNPVIPEFVISAAHKIYANDQLISSLCAQGCLELNAYLPTIGHALIDSIKLLINCNKTIKDNLLADITFKKKNDEETIFKNPSITTALSPYIGYHKASELTRLMNTKSCNIIEANKELKLIDEEKLKSLLKPEQLLRLGYRLKDVSED</sequence>
<protein>
    <submittedName>
        <fullName evidence="4">Lyase family protein</fullName>
    </submittedName>
</protein>
<evidence type="ECO:0000313" key="5">
    <source>
        <dbReference type="Proteomes" id="UP001209229"/>
    </source>
</evidence>
<dbReference type="InterPro" id="IPR024083">
    <property type="entry name" value="Fumarase/histidase_N"/>
</dbReference>
<dbReference type="GO" id="GO:0006531">
    <property type="term" value="P:aspartate metabolic process"/>
    <property type="evidence" value="ECO:0007669"/>
    <property type="project" value="TreeGrafter"/>
</dbReference>
<dbReference type="InterPro" id="IPR000362">
    <property type="entry name" value="Fumarate_lyase_fam"/>
</dbReference>
<dbReference type="PROSITE" id="PS00163">
    <property type="entry name" value="FUMARATE_LYASES"/>
    <property type="match status" value="1"/>
</dbReference>
<accession>A0AAE3SEK4</accession>
<dbReference type="PANTHER" id="PTHR42696">
    <property type="entry name" value="ASPARTATE AMMONIA-LYASE"/>
    <property type="match status" value="1"/>
</dbReference>
<evidence type="ECO:0000256" key="1">
    <source>
        <dbReference type="ARBA" id="ARBA00023239"/>
    </source>
</evidence>
<dbReference type="InterPro" id="IPR018951">
    <property type="entry name" value="Fumarase_C_C"/>
</dbReference>
<dbReference type="GO" id="GO:0008797">
    <property type="term" value="F:aspartate ammonia-lyase activity"/>
    <property type="evidence" value="ECO:0007669"/>
    <property type="project" value="TreeGrafter"/>
</dbReference>
<dbReference type="SUPFAM" id="SSF48557">
    <property type="entry name" value="L-aspartase-like"/>
    <property type="match status" value="1"/>
</dbReference>
<dbReference type="Proteomes" id="UP001209229">
    <property type="component" value="Unassembled WGS sequence"/>
</dbReference>
<name>A0AAE3SEK4_9BACT</name>
<dbReference type="RefSeq" id="WP_301189677.1">
    <property type="nucleotide sequence ID" value="NZ_JAPDPJ010000010.1"/>
</dbReference>
<evidence type="ECO:0000259" key="2">
    <source>
        <dbReference type="Pfam" id="PF00206"/>
    </source>
</evidence>
<evidence type="ECO:0000259" key="3">
    <source>
        <dbReference type="Pfam" id="PF10415"/>
    </source>
</evidence>
<dbReference type="AlphaFoldDB" id="A0AAE3SEK4"/>
<feature type="domain" description="Fumarase C C-terminal" evidence="3">
    <location>
        <begin position="416"/>
        <end position="467"/>
    </location>
</feature>
<dbReference type="Gene3D" id="1.20.200.10">
    <property type="entry name" value="Fumarase/aspartase (Central domain)"/>
    <property type="match status" value="1"/>
</dbReference>
<keyword evidence="1 4" id="KW-0456">Lyase</keyword>
<reference evidence="4" key="1">
    <citation type="submission" date="2022-10" db="EMBL/GenBank/DDBJ databases">
        <authorList>
            <person name="Yu W.X."/>
        </authorList>
    </citation>
    <scope>NUCLEOTIDE SEQUENCE</scope>
    <source>
        <strain evidence="4">AAT</strain>
    </source>
</reference>
<keyword evidence="5" id="KW-1185">Reference proteome</keyword>
<dbReference type="GO" id="GO:0005829">
    <property type="term" value="C:cytosol"/>
    <property type="evidence" value="ECO:0007669"/>
    <property type="project" value="TreeGrafter"/>
</dbReference>
<gene>
    <name evidence="4" type="ORF">OM075_06480</name>
</gene>
<organism evidence="4 5">
    <name type="scientific">Plebeiibacterium sediminum</name>
    <dbReference type="NCBI Taxonomy" id="2992112"/>
    <lineage>
        <taxon>Bacteria</taxon>
        <taxon>Pseudomonadati</taxon>
        <taxon>Bacteroidota</taxon>
        <taxon>Bacteroidia</taxon>
        <taxon>Marinilabiliales</taxon>
        <taxon>Marinilabiliaceae</taxon>
        <taxon>Plebeiibacterium</taxon>
    </lineage>
</organism>
<dbReference type="InterPro" id="IPR022761">
    <property type="entry name" value="Fumarate_lyase_N"/>
</dbReference>
<evidence type="ECO:0000313" key="4">
    <source>
        <dbReference type="EMBL" id="MCW3786107.1"/>
    </source>
</evidence>
<dbReference type="Pfam" id="PF10415">
    <property type="entry name" value="FumaraseC_C"/>
    <property type="match status" value="1"/>
</dbReference>
<proteinExistence type="predicted"/>